<evidence type="ECO:0000313" key="3">
    <source>
        <dbReference type="EMBL" id="HJA01888.1"/>
    </source>
</evidence>
<name>A0A9D2GZL3_9FIRM</name>
<dbReference type="EMBL" id="DXAJ01000016">
    <property type="protein sequence ID" value="HJA01888.1"/>
    <property type="molecule type" value="Genomic_DNA"/>
</dbReference>
<dbReference type="Pfam" id="PF06541">
    <property type="entry name" value="ABC_trans_CmpB"/>
    <property type="match status" value="1"/>
</dbReference>
<feature type="coiled-coil region" evidence="1">
    <location>
        <begin position="250"/>
        <end position="277"/>
    </location>
</feature>
<protein>
    <submittedName>
        <fullName evidence="3">ABC transporter permease</fullName>
    </submittedName>
</protein>
<sequence length="281" mass="32007">MQHIMIGTLTLYEAFAYFFCYSFLGWVTEVAFHAVTQGKFVNRGFLNGPVCPIYGTGMVAVLLILGENISRAWLVFLVGVGLPTLIELITGWVLERFFHNKWWDYSSRRFNLKGYICLEFSILWGVAVLFAVEVVHPAVAWFAGLFNELWGTVFVSLCLALLIADLIVTVLQVLKLNRILSEIDRAAERMRKGSDLIGSGVASATLFVDKKAKEAKERFDERLDALAARLPRRFFSAFPGLRSRRSPEAVKLARERLLLLQARLKERKERRKEEKKKSKGN</sequence>
<reference evidence="3" key="2">
    <citation type="submission" date="2021-04" db="EMBL/GenBank/DDBJ databases">
        <authorList>
            <person name="Gilroy R."/>
        </authorList>
    </citation>
    <scope>NUCLEOTIDE SEQUENCE</scope>
    <source>
        <strain evidence="3">CHK156-179</strain>
    </source>
</reference>
<proteinExistence type="predicted"/>
<feature type="transmembrane region" description="Helical" evidence="2">
    <location>
        <begin position="149"/>
        <end position="171"/>
    </location>
</feature>
<feature type="transmembrane region" description="Helical" evidence="2">
    <location>
        <begin position="115"/>
        <end position="143"/>
    </location>
</feature>
<evidence type="ECO:0000256" key="1">
    <source>
        <dbReference type="SAM" id="Coils"/>
    </source>
</evidence>
<comment type="caution">
    <text evidence="3">The sequence shown here is derived from an EMBL/GenBank/DDBJ whole genome shotgun (WGS) entry which is preliminary data.</text>
</comment>
<dbReference type="InterPro" id="IPR010540">
    <property type="entry name" value="CmpB_TMEM229"/>
</dbReference>
<feature type="transmembrane region" description="Helical" evidence="2">
    <location>
        <begin position="44"/>
        <end position="66"/>
    </location>
</feature>
<accession>A0A9D2GZL3</accession>
<dbReference type="Proteomes" id="UP000824221">
    <property type="component" value="Unassembled WGS sequence"/>
</dbReference>
<organism evidence="3 4">
    <name type="scientific">Candidatus Gallimonas gallistercoris</name>
    <dbReference type="NCBI Taxonomy" id="2838602"/>
    <lineage>
        <taxon>Bacteria</taxon>
        <taxon>Bacillati</taxon>
        <taxon>Bacillota</taxon>
        <taxon>Clostridia</taxon>
        <taxon>Candidatus Gallimonas</taxon>
    </lineage>
</organism>
<dbReference type="AlphaFoldDB" id="A0A9D2GZL3"/>
<evidence type="ECO:0000256" key="2">
    <source>
        <dbReference type="SAM" id="Phobius"/>
    </source>
</evidence>
<reference evidence="3" key="1">
    <citation type="journal article" date="2021" name="PeerJ">
        <title>Extensive microbial diversity within the chicken gut microbiome revealed by metagenomics and culture.</title>
        <authorList>
            <person name="Gilroy R."/>
            <person name="Ravi A."/>
            <person name="Getino M."/>
            <person name="Pursley I."/>
            <person name="Horton D.L."/>
            <person name="Alikhan N.F."/>
            <person name="Baker D."/>
            <person name="Gharbi K."/>
            <person name="Hall N."/>
            <person name="Watson M."/>
            <person name="Adriaenssens E.M."/>
            <person name="Foster-Nyarko E."/>
            <person name="Jarju S."/>
            <person name="Secka A."/>
            <person name="Antonio M."/>
            <person name="Oren A."/>
            <person name="Chaudhuri R.R."/>
            <person name="La Ragione R."/>
            <person name="Hildebrand F."/>
            <person name="Pallen M.J."/>
        </authorList>
    </citation>
    <scope>NUCLEOTIDE SEQUENCE</scope>
    <source>
        <strain evidence="3">CHK156-179</strain>
    </source>
</reference>
<keyword evidence="2" id="KW-1133">Transmembrane helix</keyword>
<feature type="transmembrane region" description="Helical" evidence="2">
    <location>
        <begin position="72"/>
        <end position="94"/>
    </location>
</feature>
<gene>
    <name evidence="3" type="ORF">H9797_00710</name>
</gene>
<keyword evidence="1" id="KW-0175">Coiled coil</keyword>
<keyword evidence="2" id="KW-0472">Membrane</keyword>
<evidence type="ECO:0000313" key="4">
    <source>
        <dbReference type="Proteomes" id="UP000824221"/>
    </source>
</evidence>
<keyword evidence="2" id="KW-0812">Transmembrane</keyword>
<feature type="transmembrane region" description="Helical" evidence="2">
    <location>
        <begin position="14"/>
        <end position="32"/>
    </location>
</feature>